<dbReference type="PANTHER" id="PTHR11875">
    <property type="entry name" value="TESTIS-SPECIFIC Y-ENCODED PROTEIN"/>
    <property type="match status" value="1"/>
</dbReference>
<dbReference type="STRING" id="578462.A0A0L0T0C7"/>
<feature type="compositionally biased region" description="Low complexity" evidence="3">
    <location>
        <begin position="13"/>
        <end position="43"/>
    </location>
</feature>
<dbReference type="Gene3D" id="3.30.1120.90">
    <property type="entry name" value="Nucleosome assembly protein"/>
    <property type="match status" value="1"/>
</dbReference>
<feature type="compositionally biased region" description="Basic residues" evidence="3">
    <location>
        <begin position="1"/>
        <end position="10"/>
    </location>
</feature>
<feature type="compositionally biased region" description="Acidic residues" evidence="3">
    <location>
        <begin position="73"/>
        <end position="90"/>
    </location>
</feature>
<proteinExistence type="inferred from homology"/>
<evidence type="ECO:0000256" key="1">
    <source>
        <dbReference type="ARBA" id="ARBA00009947"/>
    </source>
</evidence>
<organism evidence="4 5">
    <name type="scientific">Allomyces macrogynus (strain ATCC 38327)</name>
    <name type="common">Allomyces javanicus var. macrogynus</name>
    <dbReference type="NCBI Taxonomy" id="578462"/>
    <lineage>
        <taxon>Eukaryota</taxon>
        <taxon>Fungi</taxon>
        <taxon>Fungi incertae sedis</taxon>
        <taxon>Blastocladiomycota</taxon>
        <taxon>Blastocladiomycetes</taxon>
        <taxon>Blastocladiales</taxon>
        <taxon>Blastocladiaceae</taxon>
        <taxon>Allomyces</taxon>
    </lineage>
</organism>
<dbReference type="SUPFAM" id="SSF143113">
    <property type="entry name" value="NAP-like"/>
    <property type="match status" value="1"/>
</dbReference>
<keyword evidence="5" id="KW-1185">Reference proteome</keyword>
<dbReference type="VEuPathDB" id="FungiDB:AMAG_13201"/>
<dbReference type="Proteomes" id="UP000054350">
    <property type="component" value="Unassembled WGS sequence"/>
</dbReference>
<evidence type="ECO:0000256" key="2">
    <source>
        <dbReference type="RuleBase" id="RU003876"/>
    </source>
</evidence>
<reference evidence="5" key="2">
    <citation type="submission" date="2009-11" db="EMBL/GenBank/DDBJ databases">
        <title>The Genome Sequence of Allomyces macrogynus strain ATCC 38327.</title>
        <authorList>
            <consortium name="The Broad Institute Genome Sequencing Platform"/>
            <person name="Russ C."/>
            <person name="Cuomo C."/>
            <person name="Shea T."/>
            <person name="Young S.K."/>
            <person name="Zeng Q."/>
            <person name="Koehrsen M."/>
            <person name="Haas B."/>
            <person name="Borodovsky M."/>
            <person name="Guigo R."/>
            <person name="Alvarado L."/>
            <person name="Berlin A."/>
            <person name="Borenstein D."/>
            <person name="Chen Z."/>
            <person name="Engels R."/>
            <person name="Freedman E."/>
            <person name="Gellesch M."/>
            <person name="Goldberg J."/>
            <person name="Griggs A."/>
            <person name="Gujja S."/>
            <person name="Heiman D."/>
            <person name="Hepburn T."/>
            <person name="Howarth C."/>
            <person name="Jen D."/>
            <person name="Larson L."/>
            <person name="Lewis B."/>
            <person name="Mehta T."/>
            <person name="Park D."/>
            <person name="Pearson M."/>
            <person name="Roberts A."/>
            <person name="Saif S."/>
            <person name="Shenoy N."/>
            <person name="Sisk P."/>
            <person name="Stolte C."/>
            <person name="Sykes S."/>
            <person name="Walk T."/>
            <person name="White J."/>
            <person name="Yandava C."/>
            <person name="Burger G."/>
            <person name="Gray M.W."/>
            <person name="Holland P.W.H."/>
            <person name="King N."/>
            <person name="Lang F.B.F."/>
            <person name="Roger A.J."/>
            <person name="Ruiz-Trillo I."/>
            <person name="Lander E."/>
            <person name="Nusbaum C."/>
        </authorList>
    </citation>
    <scope>NUCLEOTIDE SEQUENCE [LARGE SCALE GENOMIC DNA]</scope>
    <source>
        <strain evidence="5">ATCC 38327</strain>
    </source>
</reference>
<feature type="region of interest" description="Disordered" evidence="3">
    <location>
        <begin position="301"/>
        <end position="333"/>
    </location>
</feature>
<evidence type="ECO:0000313" key="4">
    <source>
        <dbReference type="EMBL" id="KNE68029.1"/>
    </source>
</evidence>
<protein>
    <recommendedName>
        <fullName evidence="6">Nucleosome assembly protein</fullName>
    </recommendedName>
</protein>
<dbReference type="InterPro" id="IPR002164">
    <property type="entry name" value="NAP_family"/>
</dbReference>
<evidence type="ECO:0008006" key="6">
    <source>
        <dbReference type="Google" id="ProtNLM"/>
    </source>
</evidence>
<evidence type="ECO:0000256" key="3">
    <source>
        <dbReference type="SAM" id="MobiDB-lite"/>
    </source>
</evidence>
<feature type="compositionally biased region" description="Acidic residues" evidence="3">
    <location>
        <begin position="308"/>
        <end position="333"/>
    </location>
</feature>
<dbReference type="GO" id="GO:0005634">
    <property type="term" value="C:nucleus"/>
    <property type="evidence" value="ECO:0007669"/>
    <property type="project" value="InterPro"/>
</dbReference>
<evidence type="ECO:0000313" key="5">
    <source>
        <dbReference type="Proteomes" id="UP000054350"/>
    </source>
</evidence>
<dbReference type="OrthoDB" id="19419at2759"/>
<sequence>MARQNKKAKTSHPQAATQPQQPKAKAPATPAASAAASNASSAKPVHREKLRNQKKKEKAQNQPKPAAKKAPEPESESGSEPELEAESDLPNDDAEIAALSAIEKKLDALDQEYQAALLRITAEIEAKRAPLYVQRSAVTRKLRLFWPTTITALPIAEEMIEEADVPLLSKLVDLMVVRDNDNPASYQITFEFAPDNGLLAKNTVALRVAASSPTEAEVRVVDPLSFLPGKDFTGLAEAKKDEAGKKGKKRPASYMGFFTYFFPTRDNMDEAVEFFNDLAGNLFPAAPGIYMDMREAKQSAVLGGAGGDDSDMEGVFDDEDGSEGEDDDDEMSE</sequence>
<feature type="region of interest" description="Disordered" evidence="3">
    <location>
        <begin position="1"/>
        <end position="90"/>
    </location>
</feature>
<dbReference type="GO" id="GO:0006334">
    <property type="term" value="P:nucleosome assembly"/>
    <property type="evidence" value="ECO:0007669"/>
    <property type="project" value="InterPro"/>
</dbReference>
<dbReference type="Pfam" id="PF00956">
    <property type="entry name" value="NAP"/>
    <property type="match status" value="1"/>
</dbReference>
<reference evidence="4 5" key="1">
    <citation type="submission" date="2009-11" db="EMBL/GenBank/DDBJ databases">
        <title>Annotation of Allomyces macrogynus ATCC 38327.</title>
        <authorList>
            <consortium name="The Broad Institute Genome Sequencing Platform"/>
            <person name="Russ C."/>
            <person name="Cuomo C."/>
            <person name="Burger G."/>
            <person name="Gray M.W."/>
            <person name="Holland P.W.H."/>
            <person name="King N."/>
            <person name="Lang F.B.F."/>
            <person name="Roger A.J."/>
            <person name="Ruiz-Trillo I."/>
            <person name="Young S.K."/>
            <person name="Zeng Q."/>
            <person name="Gargeya S."/>
            <person name="Fitzgerald M."/>
            <person name="Haas B."/>
            <person name="Abouelleil A."/>
            <person name="Alvarado L."/>
            <person name="Arachchi H.M."/>
            <person name="Berlin A."/>
            <person name="Chapman S.B."/>
            <person name="Gearin G."/>
            <person name="Goldberg J."/>
            <person name="Griggs A."/>
            <person name="Gujja S."/>
            <person name="Hansen M."/>
            <person name="Heiman D."/>
            <person name="Howarth C."/>
            <person name="Larimer J."/>
            <person name="Lui A."/>
            <person name="MacDonald P.J.P."/>
            <person name="McCowen C."/>
            <person name="Montmayeur A."/>
            <person name="Murphy C."/>
            <person name="Neiman D."/>
            <person name="Pearson M."/>
            <person name="Priest M."/>
            <person name="Roberts A."/>
            <person name="Saif S."/>
            <person name="Shea T."/>
            <person name="Sisk P."/>
            <person name="Stolte C."/>
            <person name="Sykes S."/>
            <person name="Wortman J."/>
            <person name="Nusbaum C."/>
            <person name="Birren B."/>
        </authorList>
    </citation>
    <scope>NUCLEOTIDE SEQUENCE [LARGE SCALE GENOMIC DNA]</scope>
    <source>
        <strain evidence="4 5">ATCC 38327</strain>
    </source>
</reference>
<dbReference type="AlphaFoldDB" id="A0A0L0T0C7"/>
<accession>A0A0L0T0C7</accession>
<dbReference type="EMBL" id="GG745355">
    <property type="protein sequence ID" value="KNE68029.1"/>
    <property type="molecule type" value="Genomic_DNA"/>
</dbReference>
<name>A0A0L0T0C7_ALLM3</name>
<dbReference type="InterPro" id="IPR037231">
    <property type="entry name" value="NAP-like_sf"/>
</dbReference>
<comment type="similarity">
    <text evidence="1 2">Belongs to the nucleosome assembly protein (NAP) family.</text>
</comment>
<gene>
    <name evidence="4" type="ORF">AMAG_13201</name>
</gene>